<dbReference type="PANTHER" id="PTHR43827:SF3">
    <property type="entry name" value="NADP-DEPENDENT OXIDOREDUCTASE DOMAIN-CONTAINING PROTEIN"/>
    <property type="match status" value="1"/>
</dbReference>
<dbReference type="InterPro" id="IPR036812">
    <property type="entry name" value="NAD(P)_OxRdtase_dom_sf"/>
</dbReference>
<organism evidence="5 6">
    <name type="scientific">Levilactobacillus tangyuanensis</name>
    <dbReference type="NCBI Taxonomy" id="2486021"/>
    <lineage>
        <taxon>Bacteria</taxon>
        <taxon>Bacillati</taxon>
        <taxon>Bacillota</taxon>
        <taxon>Bacilli</taxon>
        <taxon>Lactobacillales</taxon>
        <taxon>Lactobacillaceae</taxon>
        <taxon>Levilactobacillus</taxon>
    </lineage>
</organism>
<dbReference type="EMBL" id="JBHSSJ010000008">
    <property type="protein sequence ID" value="MFC6275337.1"/>
    <property type="molecule type" value="Genomic_DNA"/>
</dbReference>
<dbReference type="InterPro" id="IPR020471">
    <property type="entry name" value="AKR"/>
</dbReference>
<comment type="similarity">
    <text evidence="1">Belongs to the aldo/keto reductase family.</text>
</comment>
<dbReference type="InterPro" id="IPR018170">
    <property type="entry name" value="Aldo/ket_reductase_CS"/>
</dbReference>
<dbReference type="PRINTS" id="PR00069">
    <property type="entry name" value="ALDKETRDTASE"/>
</dbReference>
<evidence type="ECO:0000259" key="4">
    <source>
        <dbReference type="Pfam" id="PF00248"/>
    </source>
</evidence>
<keyword evidence="3" id="KW-0560">Oxidoreductase</keyword>
<accession>A0ABW1TPC1</accession>
<comment type="caution">
    <text evidence="5">The sequence shown here is derived from an EMBL/GenBank/DDBJ whole genome shotgun (WGS) entry which is preliminary data.</text>
</comment>
<dbReference type="Gene3D" id="3.20.20.100">
    <property type="entry name" value="NADP-dependent oxidoreductase domain"/>
    <property type="match status" value="1"/>
</dbReference>
<evidence type="ECO:0000313" key="6">
    <source>
        <dbReference type="Proteomes" id="UP001596191"/>
    </source>
</evidence>
<dbReference type="SUPFAM" id="SSF51430">
    <property type="entry name" value="NAD(P)-linked oxidoreductase"/>
    <property type="match status" value="1"/>
</dbReference>
<evidence type="ECO:0000256" key="1">
    <source>
        <dbReference type="ARBA" id="ARBA00007905"/>
    </source>
</evidence>
<keyword evidence="2" id="KW-0521">NADP</keyword>
<reference evidence="6" key="1">
    <citation type="journal article" date="2019" name="Int. J. Syst. Evol. Microbiol.">
        <title>The Global Catalogue of Microorganisms (GCM) 10K type strain sequencing project: providing services to taxonomists for standard genome sequencing and annotation.</title>
        <authorList>
            <consortium name="The Broad Institute Genomics Platform"/>
            <consortium name="The Broad Institute Genome Sequencing Center for Infectious Disease"/>
            <person name="Wu L."/>
            <person name="Ma J."/>
        </authorList>
    </citation>
    <scope>NUCLEOTIDE SEQUENCE [LARGE SCALE GENOMIC DNA]</scope>
    <source>
        <strain evidence="6">CCM 8907</strain>
    </source>
</reference>
<dbReference type="PANTHER" id="PTHR43827">
    <property type="entry name" value="2,5-DIKETO-D-GLUCONIC ACID REDUCTASE"/>
    <property type="match status" value="1"/>
</dbReference>
<protein>
    <submittedName>
        <fullName evidence="5">Aldo/keto reductase</fullName>
    </submittedName>
</protein>
<dbReference type="Proteomes" id="UP001596191">
    <property type="component" value="Unassembled WGS sequence"/>
</dbReference>
<evidence type="ECO:0000313" key="5">
    <source>
        <dbReference type="EMBL" id="MFC6275337.1"/>
    </source>
</evidence>
<dbReference type="Pfam" id="PF00248">
    <property type="entry name" value="Aldo_ket_red"/>
    <property type="match status" value="1"/>
</dbReference>
<sequence length="273" mass="30560">MENITFNNGVTMPILGYGTFQTPPEETEKNVAQAIKIGYRSIDTAQVYGTETGVGAAIAKSGLPRDQFFVTTKTQTDGYAATAQGLDESLKRFGSEYFDLVIIHWPTTNSLETYRALEDAYQAGKVRAIGLSNFNATQVDQVLAHAHIKPVIDQIETHLFWQQAKMHPYLLDHDIIHESWAPLGENFGREMMTLPAVAALAEKYQVTPAQVLLRWLTQQGIVTIPKSTNIDHVASNFAATEFNLTSAEIDSLRQFDRHHSIKDWPKSMAEDQY</sequence>
<proteinExistence type="inferred from homology"/>
<feature type="domain" description="NADP-dependent oxidoreductase" evidence="4">
    <location>
        <begin position="16"/>
        <end position="256"/>
    </location>
</feature>
<name>A0ABW1TPC1_9LACO</name>
<dbReference type="PROSITE" id="PS00798">
    <property type="entry name" value="ALDOKETO_REDUCTASE_1"/>
    <property type="match status" value="1"/>
</dbReference>
<dbReference type="RefSeq" id="WP_125641564.1">
    <property type="nucleotide sequence ID" value="NZ_JBHSSJ010000008.1"/>
</dbReference>
<evidence type="ECO:0000256" key="3">
    <source>
        <dbReference type="ARBA" id="ARBA00023002"/>
    </source>
</evidence>
<evidence type="ECO:0000256" key="2">
    <source>
        <dbReference type="ARBA" id="ARBA00022857"/>
    </source>
</evidence>
<dbReference type="PROSITE" id="PS00062">
    <property type="entry name" value="ALDOKETO_REDUCTASE_2"/>
    <property type="match status" value="1"/>
</dbReference>
<dbReference type="PIRSF" id="PIRSF000097">
    <property type="entry name" value="AKR"/>
    <property type="match status" value="1"/>
</dbReference>
<gene>
    <name evidence="5" type="ORF">ACFQET_07395</name>
</gene>
<keyword evidence="6" id="KW-1185">Reference proteome</keyword>
<dbReference type="InterPro" id="IPR023210">
    <property type="entry name" value="NADP_OxRdtase_dom"/>
</dbReference>